<reference evidence="2 3" key="1">
    <citation type="submission" date="2019-09" db="EMBL/GenBank/DDBJ databases">
        <authorList>
            <person name="Valk L.C."/>
        </authorList>
    </citation>
    <scope>NUCLEOTIDE SEQUENCE [LARGE SCALE GENOMIC DNA]</scope>
    <source>
        <strain evidence="2">GalUA</strain>
    </source>
</reference>
<dbReference type="Proteomes" id="UP000461768">
    <property type="component" value="Unassembled WGS sequence"/>
</dbReference>
<protein>
    <submittedName>
        <fullName evidence="2">Glycoside hydrolase 105 family protein</fullName>
    </submittedName>
</protein>
<name>A0A7V7UAJ2_9FIRM</name>
<dbReference type="GO" id="GO:0016787">
    <property type="term" value="F:hydrolase activity"/>
    <property type="evidence" value="ECO:0007669"/>
    <property type="project" value="UniProtKB-KW"/>
</dbReference>
<sequence>MFKINYDENQILKAIDQIVKKTMTMDMTWEWPCGVAYYGVSEAYEATKNEKYLEMLKNWTDEYIELGLPDWTVNTCAMGHAMITLYENTGDEKYWDIVLSKVDYIRNHALRFGDRVLQHTVSIKNDFPEQAWADTLFMAAFFLLRVGVKLEDKDIIEDALNQYYWHIKYLQDPSTSLWYHGYNNIKKDHMSGFYWGRANCWAAYTMSQVKRRLPQPYLYPIYMDIECALRDQLGALKLLQTENGLWRTILDDEESYEEVSAACGIAAAMVTNQNPLHTKYIQKALDGIMQNISEDGRVLNVSGGTAVMNDREGYRNIPKDWIQGWGQGLALAFLTSILNDKNM</sequence>
<keyword evidence="3" id="KW-1185">Reference proteome</keyword>
<dbReference type="SUPFAM" id="SSF48208">
    <property type="entry name" value="Six-hairpin glycosidases"/>
    <property type="match status" value="1"/>
</dbReference>
<dbReference type="AlphaFoldDB" id="A0A7V7UAJ2"/>
<evidence type="ECO:0000313" key="3">
    <source>
        <dbReference type="Proteomes" id="UP000461768"/>
    </source>
</evidence>
<keyword evidence="1 2" id="KW-0378">Hydrolase</keyword>
<dbReference type="RefSeq" id="WP_151148242.1">
    <property type="nucleotide sequence ID" value="NZ_WAGX01000008.1"/>
</dbReference>
<organism evidence="2 3">
    <name type="scientific">Candidatus Galacturonatibacter soehngenii</name>
    <dbReference type="NCBI Taxonomy" id="2307010"/>
    <lineage>
        <taxon>Bacteria</taxon>
        <taxon>Bacillati</taxon>
        <taxon>Bacillota</taxon>
        <taxon>Clostridia</taxon>
        <taxon>Lachnospirales</taxon>
        <taxon>Lachnospiraceae</taxon>
        <taxon>Candidatus Galacturonatibacter</taxon>
    </lineage>
</organism>
<comment type="caution">
    <text evidence="2">The sequence shown here is derived from an EMBL/GenBank/DDBJ whole genome shotgun (WGS) entry which is preliminary data.</text>
</comment>
<dbReference type="PANTHER" id="PTHR33886:SF8">
    <property type="entry name" value="UNSATURATED RHAMNOGALACTURONAN HYDROLASE (EUROFUNG)"/>
    <property type="match status" value="1"/>
</dbReference>
<dbReference type="GO" id="GO:0005975">
    <property type="term" value="P:carbohydrate metabolic process"/>
    <property type="evidence" value="ECO:0007669"/>
    <property type="project" value="InterPro"/>
</dbReference>
<accession>A0A7V7UAJ2</accession>
<dbReference type="OrthoDB" id="9812931at2"/>
<dbReference type="EMBL" id="WAGX01000008">
    <property type="protein sequence ID" value="KAB1434275.1"/>
    <property type="molecule type" value="Genomic_DNA"/>
</dbReference>
<dbReference type="Gene3D" id="1.50.10.10">
    <property type="match status" value="1"/>
</dbReference>
<dbReference type="PANTHER" id="PTHR33886">
    <property type="entry name" value="UNSATURATED RHAMNOGALACTURONAN HYDROLASE (EUROFUNG)"/>
    <property type="match status" value="1"/>
</dbReference>
<reference evidence="2 3" key="2">
    <citation type="submission" date="2020-02" db="EMBL/GenBank/DDBJ databases">
        <title>Candidatus Galacturonibacter soehngenii shows hetero-acetogenic catabolism of galacturonic acid but lacks a canonical carbon monoxide dehydrogenase/acetyl-CoA synthase complex.</title>
        <authorList>
            <person name="Diender M."/>
            <person name="Stouten G.R."/>
            <person name="Petersen J.F."/>
            <person name="Nielsen P.H."/>
            <person name="Dueholm M.S."/>
            <person name="Pronk J.T."/>
            <person name="Van Loosdrecht M.C.M."/>
        </authorList>
    </citation>
    <scope>NUCLEOTIDE SEQUENCE [LARGE SCALE GENOMIC DNA]</scope>
    <source>
        <strain evidence="2">GalUA</strain>
    </source>
</reference>
<evidence type="ECO:0000313" key="2">
    <source>
        <dbReference type="EMBL" id="KAB1434275.1"/>
    </source>
</evidence>
<dbReference type="InterPro" id="IPR052043">
    <property type="entry name" value="PolySaccharide_Degr_Enz"/>
</dbReference>
<dbReference type="InterPro" id="IPR010905">
    <property type="entry name" value="Glyco_hydro_88"/>
</dbReference>
<gene>
    <name evidence="2" type="ORF">F7O84_17445</name>
</gene>
<dbReference type="InterPro" id="IPR012341">
    <property type="entry name" value="6hp_glycosidase-like_sf"/>
</dbReference>
<evidence type="ECO:0000256" key="1">
    <source>
        <dbReference type="ARBA" id="ARBA00022801"/>
    </source>
</evidence>
<dbReference type="InterPro" id="IPR008928">
    <property type="entry name" value="6-hairpin_glycosidase_sf"/>
</dbReference>
<proteinExistence type="predicted"/>
<dbReference type="Pfam" id="PF07470">
    <property type="entry name" value="Glyco_hydro_88"/>
    <property type="match status" value="1"/>
</dbReference>